<keyword evidence="5" id="KW-1185">Reference proteome</keyword>
<keyword evidence="4" id="KW-0762">Sugar transport</keyword>
<feature type="domain" description="PTS EIIA type-2" evidence="3">
    <location>
        <begin position="5"/>
        <end position="149"/>
    </location>
</feature>
<organism evidence="4 5">
    <name type="scientific">Geoanaerobacter pelophilus</name>
    <dbReference type="NCBI Taxonomy" id="60036"/>
    <lineage>
        <taxon>Bacteria</taxon>
        <taxon>Pseudomonadati</taxon>
        <taxon>Thermodesulfobacteriota</taxon>
        <taxon>Desulfuromonadia</taxon>
        <taxon>Geobacterales</taxon>
        <taxon>Geobacteraceae</taxon>
        <taxon>Geoanaerobacter</taxon>
    </lineage>
</organism>
<dbReference type="GO" id="GO:0016740">
    <property type="term" value="F:transferase activity"/>
    <property type="evidence" value="ECO:0007669"/>
    <property type="project" value="UniProtKB-KW"/>
</dbReference>
<evidence type="ECO:0000313" key="5">
    <source>
        <dbReference type="Proteomes" id="UP000811899"/>
    </source>
</evidence>
<evidence type="ECO:0000256" key="1">
    <source>
        <dbReference type="ARBA" id="ARBA00004496"/>
    </source>
</evidence>
<dbReference type="FunFam" id="3.40.930.10:FF:000009">
    <property type="entry name" value="PTS system, fructose specific IIABC component"/>
    <property type="match status" value="1"/>
</dbReference>
<dbReference type="PROSITE" id="PS00372">
    <property type="entry name" value="PTS_EIIA_TYPE_2_HIS"/>
    <property type="match status" value="1"/>
</dbReference>
<comment type="subcellular location">
    <subcellularLocation>
        <location evidence="1">Cytoplasm</location>
    </subcellularLocation>
</comment>
<dbReference type="CDD" id="cd00211">
    <property type="entry name" value="PTS_IIA_fru"/>
    <property type="match status" value="1"/>
</dbReference>
<dbReference type="SUPFAM" id="SSF55804">
    <property type="entry name" value="Phoshotransferase/anion transport protein"/>
    <property type="match status" value="1"/>
</dbReference>
<dbReference type="Proteomes" id="UP000811899">
    <property type="component" value="Unassembled WGS sequence"/>
</dbReference>
<dbReference type="AlphaFoldDB" id="A0AAW4L160"/>
<dbReference type="PROSITE" id="PS51094">
    <property type="entry name" value="PTS_EIIA_TYPE_2"/>
    <property type="match status" value="1"/>
</dbReference>
<dbReference type="Gene3D" id="3.40.930.10">
    <property type="entry name" value="Mannitol-specific EII, Chain A"/>
    <property type="match status" value="1"/>
</dbReference>
<accession>A0AAW4L160</accession>
<dbReference type="RefSeq" id="WP_214170020.1">
    <property type="nucleotide sequence ID" value="NZ_JAHCVJ010000001.1"/>
</dbReference>
<evidence type="ECO:0000259" key="3">
    <source>
        <dbReference type="PROSITE" id="PS51094"/>
    </source>
</evidence>
<dbReference type="PANTHER" id="PTHR47738:SF1">
    <property type="entry name" value="NITROGEN REGULATORY PROTEIN"/>
    <property type="match status" value="1"/>
</dbReference>
<name>A0AAW4L160_9BACT</name>
<evidence type="ECO:0000256" key="2">
    <source>
        <dbReference type="ARBA" id="ARBA00022679"/>
    </source>
</evidence>
<dbReference type="Pfam" id="PF00359">
    <property type="entry name" value="PTS_EIIA_2"/>
    <property type="match status" value="1"/>
</dbReference>
<comment type="caution">
    <text evidence="4">The sequence shown here is derived from an EMBL/GenBank/DDBJ whole genome shotgun (WGS) entry which is preliminary data.</text>
</comment>
<dbReference type="InterPro" id="IPR051541">
    <property type="entry name" value="PTS_SugarTrans_NitroReg"/>
</dbReference>
<keyword evidence="2" id="KW-0808">Transferase</keyword>
<reference evidence="4 5" key="1">
    <citation type="submission" date="2021-05" db="EMBL/GenBank/DDBJ databases">
        <title>The draft genome of Geobacter pelophilus DSM 12255.</title>
        <authorList>
            <person name="Xu Z."/>
            <person name="Masuda Y."/>
            <person name="Itoh H."/>
            <person name="Senoo K."/>
        </authorList>
    </citation>
    <scope>NUCLEOTIDE SEQUENCE [LARGE SCALE GENOMIC DNA]</scope>
    <source>
        <strain evidence="4 5">DSM 12255</strain>
    </source>
</reference>
<sequence length="153" mass="16337">MQGVFRFEPEDVILPLSASTKNGVLSEFADKVAARCSLPSGSAILQLLLERESLGSTGIGDGIAIPHCKSPALNAPVILFGRSDAGIDFKSVDDKPARLFFLLVTPEDAAGTHLKLLSRISHLLKGADVRNRLLEATSAEEVVEIVMRQGGTR</sequence>
<gene>
    <name evidence="4" type="ORF">KI809_03045</name>
</gene>
<dbReference type="InterPro" id="IPR002178">
    <property type="entry name" value="PTS_EIIA_type-2_dom"/>
</dbReference>
<dbReference type="GO" id="GO:0030295">
    <property type="term" value="F:protein kinase activator activity"/>
    <property type="evidence" value="ECO:0007669"/>
    <property type="project" value="TreeGrafter"/>
</dbReference>
<dbReference type="GO" id="GO:0005737">
    <property type="term" value="C:cytoplasm"/>
    <property type="evidence" value="ECO:0007669"/>
    <property type="project" value="UniProtKB-SubCell"/>
</dbReference>
<proteinExistence type="predicted"/>
<dbReference type="EMBL" id="JAHCVJ010000001">
    <property type="protein sequence ID" value="MBT0663267.1"/>
    <property type="molecule type" value="Genomic_DNA"/>
</dbReference>
<dbReference type="PANTHER" id="PTHR47738">
    <property type="entry name" value="PTS SYSTEM FRUCTOSE-LIKE EIIA COMPONENT-RELATED"/>
    <property type="match status" value="1"/>
</dbReference>
<evidence type="ECO:0000313" key="4">
    <source>
        <dbReference type="EMBL" id="MBT0663267.1"/>
    </source>
</evidence>
<dbReference type="InterPro" id="IPR016152">
    <property type="entry name" value="PTrfase/Anion_transptr"/>
</dbReference>
<protein>
    <submittedName>
        <fullName evidence="4">PTS sugar transporter subunit IIA</fullName>
    </submittedName>
</protein>
<keyword evidence="4" id="KW-0813">Transport</keyword>